<comment type="caution">
    <text evidence="9">The sequence shown here is derived from an EMBL/GenBank/DDBJ whole genome shotgun (WGS) entry which is preliminary data.</text>
</comment>
<reference evidence="9" key="1">
    <citation type="submission" date="2020-09" db="EMBL/GenBank/DDBJ databases">
        <title>A novel bacterium of genus Bacillus, isolated from South China Sea.</title>
        <authorList>
            <person name="Huang H."/>
            <person name="Mo K."/>
            <person name="Hu Y."/>
        </authorList>
    </citation>
    <scope>NUCLEOTIDE SEQUENCE</scope>
    <source>
        <strain evidence="9">IB182487</strain>
    </source>
</reference>
<dbReference type="RefSeq" id="WP_191159826.1">
    <property type="nucleotide sequence ID" value="NZ_JACXAI010000024.1"/>
</dbReference>
<evidence type="ECO:0000313" key="10">
    <source>
        <dbReference type="Proteomes" id="UP000626844"/>
    </source>
</evidence>
<name>A0A926S2I3_9BACI</name>
<feature type="transmembrane region" description="Helical" evidence="7">
    <location>
        <begin position="73"/>
        <end position="94"/>
    </location>
</feature>
<evidence type="ECO:0000256" key="7">
    <source>
        <dbReference type="RuleBase" id="RU363032"/>
    </source>
</evidence>
<keyword evidence="4 7" id="KW-0812">Transmembrane</keyword>
<proteinExistence type="inferred from homology"/>
<evidence type="ECO:0000256" key="3">
    <source>
        <dbReference type="ARBA" id="ARBA00022475"/>
    </source>
</evidence>
<sequence length="288" mass="32771">MLTNKNHNLLGWTLSLPGIIFLGGFFIFPMFYAFVISFFNWNLLGDKTFIGLSNYKFLLLEDSVFKTTLWNTLYFSLFYVFGSLILSLGTALIVHKPLRGVRVIRTILLTPLVIPMAITGIIWTLLYSPHGFINAFLNTFGIQGQQWLFDSDLAMPAIILVSIWQSFGLYAIIYVTGLQQIPQELYEGMEIDGAGTWQKFIHLTLPLLRPTTFFVVVLLLINSFKIFDQIWVMTKGGPGNATMTLVVYMYQKIFTSYGLATAASGILFIIVFGLVYGQYYFMGREDKR</sequence>
<feature type="transmembrane region" description="Helical" evidence="7">
    <location>
        <begin position="207"/>
        <end position="227"/>
    </location>
</feature>
<gene>
    <name evidence="9" type="ORF">IC621_17560</name>
</gene>
<evidence type="ECO:0000256" key="2">
    <source>
        <dbReference type="ARBA" id="ARBA00022448"/>
    </source>
</evidence>
<dbReference type="Pfam" id="PF00528">
    <property type="entry name" value="BPD_transp_1"/>
    <property type="match status" value="1"/>
</dbReference>
<evidence type="ECO:0000256" key="6">
    <source>
        <dbReference type="ARBA" id="ARBA00023136"/>
    </source>
</evidence>
<dbReference type="InterPro" id="IPR035906">
    <property type="entry name" value="MetI-like_sf"/>
</dbReference>
<keyword evidence="3" id="KW-1003">Cell membrane</keyword>
<comment type="similarity">
    <text evidence="7">Belongs to the binding-protein-dependent transport system permease family.</text>
</comment>
<dbReference type="GO" id="GO:0055085">
    <property type="term" value="P:transmembrane transport"/>
    <property type="evidence" value="ECO:0007669"/>
    <property type="project" value="InterPro"/>
</dbReference>
<feature type="transmembrane region" description="Helical" evidence="7">
    <location>
        <begin position="106"/>
        <end position="126"/>
    </location>
</feature>
<feature type="transmembrane region" description="Helical" evidence="7">
    <location>
        <begin position="153"/>
        <end position="175"/>
    </location>
</feature>
<dbReference type="Proteomes" id="UP000626844">
    <property type="component" value="Unassembled WGS sequence"/>
</dbReference>
<evidence type="ECO:0000313" key="9">
    <source>
        <dbReference type="EMBL" id="MBD1382039.1"/>
    </source>
</evidence>
<feature type="transmembrane region" description="Helical" evidence="7">
    <location>
        <begin position="12"/>
        <end position="39"/>
    </location>
</feature>
<dbReference type="CDD" id="cd06261">
    <property type="entry name" value="TM_PBP2"/>
    <property type="match status" value="1"/>
</dbReference>
<keyword evidence="2 7" id="KW-0813">Transport</keyword>
<keyword evidence="5 7" id="KW-1133">Transmembrane helix</keyword>
<protein>
    <submittedName>
        <fullName evidence="9">Sugar ABC transporter permease</fullName>
    </submittedName>
</protein>
<evidence type="ECO:0000256" key="4">
    <source>
        <dbReference type="ARBA" id="ARBA00022692"/>
    </source>
</evidence>
<dbReference type="PANTHER" id="PTHR30193:SF37">
    <property type="entry name" value="INNER MEMBRANE ABC TRANSPORTER PERMEASE PROTEIN YCJO"/>
    <property type="match status" value="1"/>
</dbReference>
<dbReference type="InterPro" id="IPR051393">
    <property type="entry name" value="ABC_transporter_permease"/>
</dbReference>
<dbReference type="PROSITE" id="PS50928">
    <property type="entry name" value="ABC_TM1"/>
    <property type="match status" value="1"/>
</dbReference>
<dbReference type="GO" id="GO:0005886">
    <property type="term" value="C:plasma membrane"/>
    <property type="evidence" value="ECO:0007669"/>
    <property type="project" value="UniProtKB-SubCell"/>
</dbReference>
<dbReference type="EMBL" id="JACXAI010000024">
    <property type="protein sequence ID" value="MBD1382039.1"/>
    <property type="molecule type" value="Genomic_DNA"/>
</dbReference>
<dbReference type="InterPro" id="IPR000515">
    <property type="entry name" value="MetI-like"/>
</dbReference>
<dbReference type="AlphaFoldDB" id="A0A926S2I3"/>
<comment type="subcellular location">
    <subcellularLocation>
        <location evidence="1 7">Cell membrane</location>
        <topology evidence="1 7">Multi-pass membrane protein</topology>
    </subcellularLocation>
</comment>
<dbReference type="PANTHER" id="PTHR30193">
    <property type="entry name" value="ABC TRANSPORTER PERMEASE PROTEIN"/>
    <property type="match status" value="1"/>
</dbReference>
<keyword evidence="10" id="KW-1185">Reference proteome</keyword>
<organism evidence="9 10">
    <name type="scientific">Metabacillus arenae</name>
    <dbReference type="NCBI Taxonomy" id="2771434"/>
    <lineage>
        <taxon>Bacteria</taxon>
        <taxon>Bacillati</taxon>
        <taxon>Bacillota</taxon>
        <taxon>Bacilli</taxon>
        <taxon>Bacillales</taxon>
        <taxon>Bacillaceae</taxon>
        <taxon>Metabacillus</taxon>
    </lineage>
</organism>
<evidence type="ECO:0000259" key="8">
    <source>
        <dbReference type="PROSITE" id="PS50928"/>
    </source>
</evidence>
<keyword evidence="6 7" id="KW-0472">Membrane</keyword>
<evidence type="ECO:0000256" key="1">
    <source>
        <dbReference type="ARBA" id="ARBA00004651"/>
    </source>
</evidence>
<feature type="transmembrane region" description="Helical" evidence="7">
    <location>
        <begin position="257"/>
        <end position="281"/>
    </location>
</feature>
<dbReference type="Gene3D" id="1.10.3720.10">
    <property type="entry name" value="MetI-like"/>
    <property type="match status" value="1"/>
</dbReference>
<accession>A0A926S2I3</accession>
<dbReference type="SUPFAM" id="SSF161098">
    <property type="entry name" value="MetI-like"/>
    <property type="match status" value="1"/>
</dbReference>
<feature type="domain" description="ABC transmembrane type-1" evidence="8">
    <location>
        <begin position="69"/>
        <end position="278"/>
    </location>
</feature>
<evidence type="ECO:0000256" key="5">
    <source>
        <dbReference type="ARBA" id="ARBA00022989"/>
    </source>
</evidence>